<protein>
    <submittedName>
        <fullName evidence="1">Uncharacterized protein</fullName>
    </submittedName>
</protein>
<evidence type="ECO:0000313" key="2">
    <source>
        <dbReference type="Proteomes" id="UP001218218"/>
    </source>
</evidence>
<reference evidence="1" key="1">
    <citation type="submission" date="2023-03" db="EMBL/GenBank/DDBJ databases">
        <title>Massive genome expansion in bonnet fungi (Mycena s.s.) driven by repeated elements and novel gene families across ecological guilds.</title>
        <authorList>
            <consortium name="Lawrence Berkeley National Laboratory"/>
            <person name="Harder C.B."/>
            <person name="Miyauchi S."/>
            <person name="Viragh M."/>
            <person name="Kuo A."/>
            <person name="Thoen E."/>
            <person name="Andreopoulos B."/>
            <person name="Lu D."/>
            <person name="Skrede I."/>
            <person name="Drula E."/>
            <person name="Henrissat B."/>
            <person name="Morin E."/>
            <person name="Kohler A."/>
            <person name="Barry K."/>
            <person name="LaButti K."/>
            <person name="Morin E."/>
            <person name="Salamov A."/>
            <person name="Lipzen A."/>
            <person name="Mereny Z."/>
            <person name="Hegedus B."/>
            <person name="Baldrian P."/>
            <person name="Stursova M."/>
            <person name="Weitz H."/>
            <person name="Taylor A."/>
            <person name="Grigoriev I.V."/>
            <person name="Nagy L.G."/>
            <person name="Martin F."/>
            <person name="Kauserud H."/>
        </authorList>
    </citation>
    <scope>NUCLEOTIDE SEQUENCE</scope>
    <source>
        <strain evidence="1">CBHHK002</strain>
    </source>
</reference>
<evidence type="ECO:0000313" key="1">
    <source>
        <dbReference type="EMBL" id="KAJ7325876.1"/>
    </source>
</evidence>
<sequence length="243" mass="26888">MARMQTGRPLPQPPLCKMPLRFFFPESETIAGLSLTLVRSLTVDVGPCASGMDVLRKVLEEFCVREAAGRIAMIKLSARGTVTVTEIGGLTVDGWGVFLELEREEGPGEPLSEAEVFSVCYALPNHPVREHGLTLRRVVAAGSGEEWGGGGRASSKEKRKEWQRKTKQILKRDASSTLEIKNQNRVSKATRIKTNPSRLHQIEHHPLLHHDLAHRVSFGGSGVGGSEKHGEGVSVDGWRWWRR</sequence>
<comment type="caution">
    <text evidence="1">The sequence shown here is derived from an EMBL/GenBank/DDBJ whole genome shotgun (WGS) entry which is preliminary data.</text>
</comment>
<name>A0AAD6ZJY9_9AGAR</name>
<dbReference type="Proteomes" id="UP001218218">
    <property type="component" value="Unassembled WGS sequence"/>
</dbReference>
<dbReference type="AlphaFoldDB" id="A0AAD6ZJY9"/>
<gene>
    <name evidence="1" type="ORF">DFH08DRAFT_941165</name>
</gene>
<accession>A0AAD6ZJY9</accession>
<keyword evidence="2" id="KW-1185">Reference proteome</keyword>
<dbReference type="EMBL" id="JARIHO010000043">
    <property type="protein sequence ID" value="KAJ7325876.1"/>
    <property type="molecule type" value="Genomic_DNA"/>
</dbReference>
<proteinExistence type="predicted"/>
<organism evidence="1 2">
    <name type="scientific">Mycena albidolilacea</name>
    <dbReference type="NCBI Taxonomy" id="1033008"/>
    <lineage>
        <taxon>Eukaryota</taxon>
        <taxon>Fungi</taxon>
        <taxon>Dikarya</taxon>
        <taxon>Basidiomycota</taxon>
        <taxon>Agaricomycotina</taxon>
        <taxon>Agaricomycetes</taxon>
        <taxon>Agaricomycetidae</taxon>
        <taxon>Agaricales</taxon>
        <taxon>Marasmiineae</taxon>
        <taxon>Mycenaceae</taxon>
        <taxon>Mycena</taxon>
    </lineage>
</organism>